<dbReference type="AlphaFoldDB" id="A0A2M7ASA8"/>
<gene>
    <name evidence="8" type="ORF">COS78_01875</name>
</gene>
<evidence type="ECO:0000313" key="8">
    <source>
        <dbReference type="EMBL" id="PIU73504.1"/>
    </source>
</evidence>
<dbReference type="PROSITE" id="PS00527">
    <property type="entry name" value="RIBOSOMAL_S14"/>
    <property type="match status" value="1"/>
</dbReference>
<dbReference type="SUPFAM" id="SSF57716">
    <property type="entry name" value="Glucocorticoid receptor-like (DNA-binding domain)"/>
    <property type="match status" value="1"/>
</dbReference>
<keyword evidence="6" id="KW-0687">Ribonucleoprotein</keyword>
<organism evidence="8 9">
    <name type="scientific">Candidatus Shapirobacteria bacterium CG06_land_8_20_14_3_00_40_12</name>
    <dbReference type="NCBI Taxonomy" id="1974881"/>
    <lineage>
        <taxon>Bacteria</taxon>
        <taxon>Candidatus Shapironibacteriota</taxon>
    </lineage>
</organism>
<dbReference type="GO" id="GO:0046872">
    <property type="term" value="F:metal ion binding"/>
    <property type="evidence" value="ECO:0007669"/>
    <property type="project" value="UniProtKB-KW"/>
</dbReference>
<dbReference type="NCBIfam" id="NF005974">
    <property type="entry name" value="PRK08061.1"/>
    <property type="match status" value="1"/>
</dbReference>
<proteinExistence type="predicted"/>
<evidence type="ECO:0000256" key="7">
    <source>
        <dbReference type="ARBA" id="ARBA00035167"/>
    </source>
</evidence>
<evidence type="ECO:0000256" key="1">
    <source>
        <dbReference type="ARBA" id="ARBA00022723"/>
    </source>
</evidence>
<dbReference type="Gene3D" id="4.10.830.10">
    <property type="entry name" value="30s Ribosomal Protein S14, Chain N"/>
    <property type="match status" value="1"/>
</dbReference>
<evidence type="ECO:0000256" key="5">
    <source>
        <dbReference type="ARBA" id="ARBA00022980"/>
    </source>
</evidence>
<dbReference type="PANTHER" id="PTHR19836">
    <property type="entry name" value="30S RIBOSOMAL PROTEIN S14"/>
    <property type="match status" value="1"/>
</dbReference>
<dbReference type="GO" id="GO:0006412">
    <property type="term" value="P:translation"/>
    <property type="evidence" value="ECO:0007669"/>
    <property type="project" value="InterPro"/>
</dbReference>
<comment type="caution">
    <text evidence="8">The sequence shown here is derived from an EMBL/GenBank/DDBJ whole genome shotgun (WGS) entry which is preliminary data.</text>
</comment>
<keyword evidence="1" id="KW-0479">Metal-binding</keyword>
<reference evidence="9" key="1">
    <citation type="submission" date="2017-09" db="EMBL/GenBank/DDBJ databases">
        <title>Depth-based differentiation of microbial function through sediment-hosted aquifers and enrichment of novel symbionts in the deep terrestrial subsurface.</title>
        <authorList>
            <person name="Probst A.J."/>
            <person name="Ladd B."/>
            <person name="Jarett J.K."/>
            <person name="Geller-Mcgrath D.E."/>
            <person name="Sieber C.M.K."/>
            <person name="Emerson J.B."/>
            <person name="Anantharaman K."/>
            <person name="Thomas B.C."/>
            <person name="Malmstrom R."/>
            <person name="Stieglmeier M."/>
            <person name="Klingl A."/>
            <person name="Woyke T."/>
            <person name="Ryan C.M."/>
            <person name="Banfield J.F."/>
        </authorList>
    </citation>
    <scope>NUCLEOTIDE SEQUENCE [LARGE SCALE GENOMIC DNA]</scope>
</reference>
<dbReference type="Pfam" id="PF00253">
    <property type="entry name" value="Ribosomal_S14"/>
    <property type="match status" value="1"/>
</dbReference>
<dbReference type="PANTHER" id="PTHR19836:SF19">
    <property type="entry name" value="SMALL RIBOSOMAL SUBUNIT PROTEIN US14M"/>
    <property type="match status" value="1"/>
</dbReference>
<dbReference type="Proteomes" id="UP000231407">
    <property type="component" value="Unassembled WGS sequence"/>
</dbReference>
<keyword evidence="3" id="KW-0862">Zinc</keyword>
<keyword evidence="5 8" id="KW-0689">Ribosomal protein</keyword>
<dbReference type="GO" id="GO:0015935">
    <property type="term" value="C:small ribosomal subunit"/>
    <property type="evidence" value="ECO:0007669"/>
    <property type="project" value="TreeGrafter"/>
</dbReference>
<dbReference type="InterPro" id="IPR043140">
    <property type="entry name" value="Ribosomal_uS14_sf"/>
</dbReference>
<evidence type="ECO:0000256" key="3">
    <source>
        <dbReference type="ARBA" id="ARBA00022833"/>
    </source>
</evidence>
<evidence type="ECO:0000256" key="4">
    <source>
        <dbReference type="ARBA" id="ARBA00022884"/>
    </source>
</evidence>
<evidence type="ECO:0000256" key="2">
    <source>
        <dbReference type="ARBA" id="ARBA00022730"/>
    </source>
</evidence>
<keyword evidence="4" id="KW-0694">RNA-binding</keyword>
<accession>A0A2M7ASA8</accession>
<dbReference type="InterPro" id="IPR018271">
    <property type="entry name" value="Ribosomal_uS14_CS"/>
</dbReference>
<dbReference type="InterPro" id="IPR023053">
    <property type="entry name" value="Ribosomal_uS14_bact"/>
</dbReference>
<protein>
    <recommendedName>
        <fullName evidence="7">Small ribosomal subunit protein uS14</fullName>
    </recommendedName>
</protein>
<dbReference type="GO" id="GO:0005737">
    <property type="term" value="C:cytoplasm"/>
    <property type="evidence" value="ECO:0007669"/>
    <property type="project" value="UniProtKB-ARBA"/>
</dbReference>
<evidence type="ECO:0000313" key="9">
    <source>
        <dbReference type="Proteomes" id="UP000231407"/>
    </source>
</evidence>
<evidence type="ECO:0000256" key="6">
    <source>
        <dbReference type="ARBA" id="ARBA00023274"/>
    </source>
</evidence>
<keyword evidence="2" id="KW-0699">rRNA-binding</keyword>
<dbReference type="InterPro" id="IPR001209">
    <property type="entry name" value="Ribosomal_uS14"/>
</dbReference>
<dbReference type="GO" id="GO:0003735">
    <property type="term" value="F:structural constituent of ribosome"/>
    <property type="evidence" value="ECO:0007669"/>
    <property type="project" value="InterPro"/>
</dbReference>
<sequence length="61" mass="7184">MARLTKKIRELKKLPYKTRYHNRCHICGRGRAYIRLFGLCRLCFRKLADAGMLPGVRKASF</sequence>
<name>A0A2M7ASA8_9BACT</name>
<dbReference type="GO" id="GO:0019843">
    <property type="term" value="F:rRNA binding"/>
    <property type="evidence" value="ECO:0007669"/>
    <property type="project" value="UniProtKB-KW"/>
</dbReference>
<dbReference type="EMBL" id="PEWA01000023">
    <property type="protein sequence ID" value="PIU73504.1"/>
    <property type="molecule type" value="Genomic_DNA"/>
</dbReference>